<dbReference type="InterPro" id="IPR038765">
    <property type="entry name" value="Papain-like_cys_pep_sf"/>
</dbReference>
<dbReference type="EMBL" id="JAPDFW010000091">
    <property type="protein sequence ID" value="KAJ5071087.1"/>
    <property type="molecule type" value="Genomic_DNA"/>
</dbReference>
<reference evidence="1" key="1">
    <citation type="submission" date="2022-10" db="EMBL/GenBank/DDBJ databases">
        <title>Novel sulphate-reducing endosymbionts in the free-living metamonad Anaeramoeba.</title>
        <authorList>
            <person name="Jerlstrom-Hultqvist J."/>
            <person name="Cepicka I."/>
            <person name="Gallot-Lavallee L."/>
            <person name="Salas-Leiva D."/>
            <person name="Curtis B.A."/>
            <person name="Zahonova K."/>
            <person name="Pipaliya S."/>
            <person name="Dacks J."/>
            <person name="Roger A.J."/>
        </authorList>
    </citation>
    <scope>NUCLEOTIDE SEQUENCE</scope>
    <source>
        <strain evidence="1">BMAN</strain>
    </source>
</reference>
<gene>
    <name evidence="1" type="ORF">M0811_10571</name>
</gene>
<keyword evidence="1" id="KW-0378">Hydrolase</keyword>
<dbReference type="GO" id="GO:0016787">
    <property type="term" value="F:hydrolase activity"/>
    <property type="evidence" value="ECO:0007669"/>
    <property type="project" value="UniProtKB-KW"/>
</dbReference>
<evidence type="ECO:0000313" key="1">
    <source>
        <dbReference type="EMBL" id="KAJ5071087.1"/>
    </source>
</evidence>
<keyword evidence="2" id="KW-1185">Reference proteome</keyword>
<protein>
    <submittedName>
        <fullName evidence="1">Ubiquitin carboxyl-terminal hydrolase 1</fullName>
    </submittedName>
</protein>
<evidence type="ECO:0000313" key="2">
    <source>
        <dbReference type="Proteomes" id="UP001149090"/>
    </source>
</evidence>
<dbReference type="SUPFAM" id="SSF54001">
    <property type="entry name" value="Cysteine proteinases"/>
    <property type="match status" value="1"/>
</dbReference>
<name>A0A9Q0LDW8_ANAIG</name>
<dbReference type="Gene3D" id="3.90.70.10">
    <property type="entry name" value="Cysteine proteinases"/>
    <property type="match status" value="1"/>
</dbReference>
<comment type="caution">
    <text evidence="1">The sequence shown here is derived from an EMBL/GenBank/DDBJ whole genome shotgun (WGS) entry which is preliminary data.</text>
</comment>
<organism evidence="1 2">
    <name type="scientific">Anaeramoeba ignava</name>
    <name type="common">Anaerobic marine amoeba</name>
    <dbReference type="NCBI Taxonomy" id="1746090"/>
    <lineage>
        <taxon>Eukaryota</taxon>
        <taxon>Metamonada</taxon>
        <taxon>Anaeramoebidae</taxon>
        <taxon>Anaeramoeba</taxon>
    </lineage>
</organism>
<proteinExistence type="predicted"/>
<dbReference type="Proteomes" id="UP001149090">
    <property type="component" value="Unassembled WGS sequence"/>
</dbReference>
<dbReference type="AlphaFoldDB" id="A0A9Q0LDW8"/>
<sequence length="106" mass="12866">MNNLQIINSLFDLNQQQDAHELFHFLFNSFIRELEIINFQQEKINLKNLMNNFQIINSLFDLNQQQDAHELFHFLFSSFIRELKIVKLELHSRKPQELTYSEINKI</sequence>
<accession>A0A9Q0LDW8</accession>